<dbReference type="AlphaFoldDB" id="A0A8X6LBE6"/>
<name>A0A8X6LBE6_TRICU</name>
<protein>
    <submittedName>
        <fullName evidence="1">Uncharacterized protein</fullName>
    </submittedName>
</protein>
<evidence type="ECO:0000313" key="1">
    <source>
        <dbReference type="EMBL" id="GFR03535.1"/>
    </source>
</evidence>
<evidence type="ECO:0000313" key="2">
    <source>
        <dbReference type="Proteomes" id="UP000887116"/>
    </source>
</evidence>
<dbReference type="OrthoDB" id="6436180at2759"/>
<dbReference type="Proteomes" id="UP000887116">
    <property type="component" value="Unassembled WGS sequence"/>
</dbReference>
<keyword evidence="2" id="KW-1185">Reference proteome</keyword>
<sequence>MVPFNLTDGAVEPLHLSQCLDSTDDFDSVFFNPELPVHVDKQTDLSVYLKQLDRERIGEIPIDAIQVYTDGSRDDYYRAGNVVYIESQDHYLRIQRRNPDGCSVFRKLAQNPQSVIDKSACCCESLLLILYHLERFTPYL</sequence>
<gene>
    <name evidence="1" type="primary">NCL1_19643</name>
    <name evidence="1" type="ORF">TNCT_389861</name>
</gene>
<proteinExistence type="predicted"/>
<reference evidence="1" key="1">
    <citation type="submission" date="2020-07" db="EMBL/GenBank/DDBJ databases">
        <title>Multicomponent nature underlies the extraordinary mechanical properties of spider dragline silk.</title>
        <authorList>
            <person name="Kono N."/>
            <person name="Nakamura H."/>
            <person name="Mori M."/>
            <person name="Yoshida Y."/>
            <person name="Ohtoshi R."/>
            <person name="Malay A.D."/>
            <person name="Moran D.A.P."/>
            <person name="Tomita M."/>
            <person name="Numata K."/>
            <person name="Arakawa K."/>
        </authorList>
    </citation>
    <scope>NUCLEOTIDE SEQUENCE</scope>
</reference>
<dbReference type="EMBL" id="BMAO01005729">
    <property type="protein sequence ID" value="GFR03535.1"/>
    <property type="molecule type" value="Genomic_DNA"/>
</dbReference>
<accession>A0A8X6LBE6</accession>
<organism evidence="1 2">
    <name type="scientific">Trichonephila clavata</name>
    <name type="common">Joro spider</name>
    <name type="synonym">Nephila clavata</name>
    <dbReference type="NCBI Taxonomy" id="2740835"/>
    <lineage>
        <taxon>Eukaryota</taxon>
        <taxon>Metazoa</taxon>
        <taxon>Ecdysozoa</taxon>
        <taxon>Arthropoda</taxon>
        <taxon>Chelicerata</taxon>
        <taxon>Arachnida</taxon>
        <taxon>Araneae</taxon>
        <taxon>Araneomorphae</taxon>
        <taxon>Entelegynae</taxon>
        <taxon>Araneoidea</taxon>
        <taxon>Nephilidae</taxon>
        <taxon>Trichonephila</taxon>
    </lineage>
</organism>
<comment type="caution">
    <text evidence="1">The sequence shown here is derived from an EMBL/GenBank/DDBJ whole genome shotgun (WGS) entry which is preliminary data.</text>
</comment>